<dbReference type="EnsemblMetazoa" id="CJA04748a.1">
    <property type="protein sequence ID" value="CJA04748a.1"/>
    <property type="gene ID" value="WBGene00123951"/>
</dbReference>
<name>A0A8R1HNM6_CAEJA</name>
<reference evidence="2" key="1">
    <citation type="submission" date="2010-08" db="EMBL/GenBank/DDBJ databases">
        <authorList>
            <consortium name="Caenorhabditis japonica Sequencing Consortium"/>
            <person name="Wilson R.K."/>
        </authorList>
    </citation>
    <scope>NUCLEOTIDE SEQUENCE [LARGE SCALE GENOMIC DNA]</scope>
    <source>
        <strain evidence="2">DF5081</strain>
    </source>
</reference>
<evidence type="ECO:0000313" key="1">
    <source>
        <dbReference type="EnsemblMetazoa" id="CJA04748a.1"/>
    </source>
</evidence>
<dbReference type="AlphaFoldDB" id="A0A8R1HNM6"/>
<sequence>MNTTKSHSSYDDTAHETNKKKQRCVETTKLQVGFIFQRIHKKCTMLRLRFCLKMGYFRFFRGISTLLQAEASGIQYMLRFDDWCKTLSTRVLIVRQTSKRVEKQDTWLVWEDNRKIHQQVCDKYLQAEAVLMNIYRTVRKADYYAHVFSSPETDRSNLYTEIDPKVFETTATIVSDGNAWTKLKLD</sequence>
<keyword evidence="2" id="KW-1185">Reference proteome</keyword>
<accession>A0A8R1HNM6</accession>
<protein>
    <submittedName>
        <fullName evidence="1">Uncharacterized protein</fullName>
    </submittedName>
</protein>
<organism evidence="1 2">
    <name type="scientific">Caenorhabditis japonica</name>
    <dbReference type="NCBI Taxonomy" id="281687"/>
    <lineage>
        <taxon>Eukaryota</taxon>
        <taxon>Metazoa</taxon>
        <taxon>Ecdysozoa</taxon>
        <taxon>Nematoda</taxon>
        <taxon>Chromadorea</taxon>
        <taxon>Rhabditida</taxon>
        <taxon>Rhabditina</taxon>
        <taxon>Rhabditomorpha</taxon>
        <taxon>Rhabditoidea</taxon>
        <taxon>Rhabditidae</taxon>
        <taxon>Peloderinae</taxon>
        <taxon>Caenorhabditis</taxon>
    </lineage>
</organism>
<reference evidence="1" key="2">
    <citation type="submission" date="2022-06" db="UniProtKB">
        <authorList>
            <consortium name="EnsemblMetazoa"/>
        </authorList>
    </citation>
    <scope>IDENTIFICATION</scope>
    <source>
        <strain evidence="1">DF5081</strain>
    </source>
</reference>
<evidence type="ECO:0000313" key="2">
    <source>
        <dbReference type="Proteomes" id="UP000005237"/>
    </source>
</evidence>
<dbReference type="Proteomes" id="UP000005237">
    <property type="component" value="Unassembled WGS sequence"/>
</dbReference>
<proteinExistence type="predicted"/>